<evidence type="ECO:0000313" key="3">
    <source>
        <dbReference type="Proteomes" id="UP001595814"/>
    </source>
</evidence>
<name>A0ABV8JQ41_9FLAO</name>
<dbReference type="Pfam" id="PF04402">
    <property type="entry name" value="SIMPL"/>
    <property type="match status" value="1"/>
</dbReference>
<keyword evidence="3" id="KW-1185">Reference proteome</keyword>
<sequence length="202" mass="22718">MKKLLLSIAFTFISLATIQAQTDTNSITVNGMYEYSMSPEYISKMVVSLNNVYYDAQTISISEVKSGYYDKLEKAGISSSKLNEDLFAYNLLGYEKEGTIVEFRTKSIDEMKKFLSVKSIGVSRSESSLEFELAPEQAATYAEKAFESAKKKANAIATKVGRKIGKAIMISDTNYSKIQESLYYGKIKNTRDYYISVTFELL</sequence>
<accession>A0ABV8JQ41</accession>
<proteinExistence type="predicted"/>
<reference evidence="3" key="1">
    <citation type="journal article" date="2019" name="Int. J. Syst. Evol. Microbiol.">
        <title>The Global Catalogue of Microorganisms (GCM) 10K type strain sequencing project: providing services to taxonomists for standard genome sequencing and annotation.</title>
        <authorList>
            <consortium name="The Broad Institute Genomics Platform"/>
            <consortium name="The Broad Institute Genome Sequencing Center for Infectious Disease"/>
            <person name="Wu L."/>
            <person name="Ma J."/>
        </authorList>
    </citation>
    <scope>NUCLEOTIDE SEQUENCE [LARGE SCALE GENOMIC DNA]</scope>
    <source>
        <strain evidence="3">CECT 7477</strain>
    </source>
</reference>
<keyword evidence="1" id="KW-0732">Signal</keyword>
<dbReference type="Proteomes" id="UP001595814">
    <property type="component" value="Unassembled WGS sequence"/>
</dbReference>
<dbReference type="InterPro" id="IPR007497">
    <property type="entry name" value="SIMPL/DUF541"/>
</dbReference>
<gene>
    <name evidence="2" type="ORF">ACFOUT_11385</name>
</gene>
<comment type="caution">
    <text evidence="2">The sequence shown here is derived from an EMBL/GenBank/DDBJ whole genome shotgun (WGS) entry which is preliminary data.</text>
</comment>
<feature type="signal peptide" evidence="1">
    <location>
        <begin position="1"/>
        <end position="22"/>
    </location>
</feature>
<evidence type="ECO:0000313" key="2">
    <source>
        <dbReference type="EMBL" id="MFC4096479.1"/>
    </source>
</evidence>
<dbReference type="EMBL" id="JBHSAW010000008">
    <property type="protein sequence ID" value="MFC4096479.1"/>
    <property type="molecule type" value="Genomic_DNA"/>
</dbReference>
<feature type="chain" id="PRO_5045416726" evidence="1">
    <location>
        <begin position="23"/>
        <end position="202"/>
    </location>
</feature>
<dbReference type="Gene3D" id="3.30.110.170">
    <property type="entry name" value="Protein of unknown function (DUF541), domain 1"/>
    <property type="match status" value="1"/>
</dbReference>
<evidence type="ECO:0000256" key="1">
    <source>
        <dbReference type="SAM" id="SignalP"/>
    </source>
</evidence>
<dbReference type="RefSeq" id="WP_192463507.1">
    <property type="nucleotide sequence ID" value="NZ_JACYFJ010000008.1"/>
</dbReference>
<organism evidence="2 3">
    <name type="scientific">Euzebyella saccharophila</name>
    <dbReference type="NCBI Taxonomy" id="679664"/>
    <lineage>
        <taxon>Bacteria</taxon>
        <taxon>Pseudomonadati</taxon>
        <taxon>Bacteroidota</taxon>
        <taxon>Flavobacteriia</taxon>
        <taxon>Flavobacteriales</taxon>
        <taxon>Flavobacteriaceae</taxon>
        <taxon>Euzebyella</taxon>
    </lineage>
</organism>
<protein>
    <submittedName>
        <fullName evidence="2">SIMPL domain-containing protein</fullName>
    </submittedName>
</protein>